<dbReference type="EMBL" id="JBFBVU010000002">
    <property type="protein sequence ID" value="MEV8465634.1"/>
    <property type="molecule type" value="Genomic_DNA"/>
</dbReference>
<proteinExistence type="predicted"/>
<organism evidence="4 5">
    <name type="scientific">Meridianimarinicoccus marinus</name>
    <dbReference type="NCBI Taxonomy" id="3231483"/>
    <lineage>
        <taxon>Bacteria</taxon>
        <taxon>Pseudomonadati</taxon>
        <taxon>Pseudomonadota</taxon>
        <taxon>Alphaproteobacteria</taxon>
        <taxon>Rhodobacterales</taxon>
        <taxon>Paracoccaceae</taxon>
        <taxon>Meridianimarinicoccus</taxon>
    </lineage>
</organism>
<dbReference type="Pfam" id="PF13519">
    <property type="entry name" value="VWA_2"/>
    <property type="match status" value="1"/>
</dbReference>
<accession>A0ABV3L241</accession>
<evidence type="ECO:0000259" key="3">
    <source>
        <dbReference type="SMART" id="SM00327"/>
    </source>
</evidence>
<dbReference type="PROSITE" id="PS50005">
    <property type="entry name" value="TPR"/>
    <property type="match status" value="1"/>
</dbReference>
<dbReference type="PANTHER" id="PTHR22550:SF14">
    <property type="entry name" value="VWFA DOMAIN-CONTAINING PROTEIN"/>
    <property type="match status" value="1"/>
</dbReference>
<feature type="transmembrane region" description="Helical" evidence="2">
    <location>
        <begin position="12"/>
        <end position="31"/>
    </location>
</feature>
<dbReference type="SUPFAM" id="SSF48452">
    <property type="entry name" value="TPR-like"/>
    <property type="match status" value="1"/>
</dbReference>
<feature type="domain" description="VWFA" evidence="3">
    <location>
        <begin position="98"/>
        <end position="267"/>
    </location>
</feature>
<dbReference type="Gene3D" id="1.25.40.10">
    <property type="entry name" value="Tetratricopeptide repeat domain"/>
    <property type="match status" value="1"/>
</dbReference>
<gene>
    <name evidence="4" type="ORF">AB0T83_02415</name>
</gene>
<reference evidence="4 5" key="1">
    <citation type="submission" date="2024-07" db="EMBL/GenBank/DDBJ databases">
        <authorList>
            <person name="Kang M."/>
        </authorList>
    </citation>
    <scope>NUCLEOTIDE SEQUENCE [LARGE SCALE GENOMIC DNA]</scope>
    <source>
        <strain evidence="4 5">DFM31</strain>
    </source>
</reference>
<evidence type="ECO:0000256" key="2">
    <source>
        <dbReference type="SAM" id="Phobius"/>
    </source>
</evidence>
<keyword evidence="1" id="KW-0802">TPR repeat</keyword>
<dbReference type="Proteomes" id="UP001553161">
    <property type="component" value="Unassembled WGS sequence"/>
</dbReference>
<feature type="repeat" description="TPR" evidence="1">
    <location>
        <begin position="385"/>
        <end position="418"/>
    </location>
</feature>
<protein>
    <submittedName>
        <fullName evidence="4">VWA domain-containing protein</fullName>
    </submittedName>
</protein>
<dbReference type="PANTHER" id="PTHR22550">
    <property type="entry name" value="SPORE GERMINATION PROTEIN"/>
    <property type="match status" value="1"/>
</dbReference>
<dbReference type="InterPro" id="IPR019734">
    <property type="entry name" value="TPR_rpt"/>
</dbReference>
<dbReference type="InterPro" id="IPR002035">
    <property type="entry name" value="VWF_A"/>
</dbReference>
<dbReference type="SUPFAM" id="SSF53300">
    <property type="entry name" value="vWA-like"/>
    <property type="match status" value="1"/>
</dbReference>
<sequence>MMDAVLDALAALHLLRPLWLLALLPIAGLWWRARRGTATTNAPTRGIAPHLAEALTVGNTGRRRVLPIDGVVACLVLLTLAAAGPTWSRVPNPLLAQTAPMVVALEVSRSMEAPDLPPNRLDRAKFKILDLVERRAGARTALIAYSGTAHRVAPLTEDPNILRSMLESLTPEVMPEEGDNATAALTLAGAELAKSETPGAILFVLDELSEADLSAFREVQARETPVLFLVAAPEGSPRSALDQLDGATVVQLTADDTDLKAIDSAAASAYRAALLGDERLDWDDRGWMLAWLAMPLLLLWFRRGWTMRWALVVGLATGLTAPGPAQADVVDWFFTPDQQGMRAYRDTRFSDAAGLFQAPMWRGLALFRAGQYPQAADLYSRLDTPEAAFAEGMARTRNREYRPAIAAYEKALQLRPDFPEAEWNLAVTRAILEFVEIAREESDTGEETGIGADDVVFDNEANRGADTQTDFTEEDAAPEFQTTEQWMRSVDTDMGDFLRTRFLQENSAGGSQ</sequence>
<keyword evidence="2" id="KW-0472">Membrane</keyword>
<dbReference type="InterPro" id="IPR050768">
    <property type="entry name" value="UPF0353/GerABKA_families"/>
</dbReference>
<dbReference type="Gene3D" id="3.40.50.410">
    <property type="entry name" value="von Willebrand factor, type A domain"/>
    <property type="match status" value="1"/>
</dbReference>
<dbReference type="RefSeq" id="WP_366191230.1">
    <property type="nucleotide sequence ID" value="NZ_JBFBVU010000002.1"/>
</dbReference>
<dbReference type="SMART" id="SM00327">
    <property type="entry name" value="VWA"/>
    <property type="match status" value="1"/>
</dbReference>
<evidence type="ECO:0000313" key="5">
    <source>
        <dbReference type="Proteomes" id="UP001553161"/>
    </source>
</evidence>
<dbReference type="InterPro" id="IPR011990">
    <property type="entry name" value="TPR-like_helical_dom_sf"/>
</dbReference>
<evidence type="ECO:0000313" key="4">
    <source>
        <dbReference type="EMBL" id="MEV8465634.1"/>
    </source>
</evidence>
<keyword evidence="5" id="KW-1185">Reference proteome</keyword>
<evidence type="ECO:0000256" key="1">
    <source>
        <dbReference type="PROSITE-ProRule" id="PRU00339"/>
    </source>
</evidence>
<dbReference type="InterPro" id="IPR036465">
    <property type="entry name" value="vWFA_dom_sf"/>
</dbReference>
<comment type="caution">
    <text evidence="4">The sequence shown here is derived from an EMBL/GenBank/DDBJ whole genome shotgun (WGS) entry which is preliminary data.</text>
</comment>
<keyword evidence="2" id="KW-1133">Transmembrane helix</keyword>
<keyword evidence="2" id="KW-0812">Transmembrane</keyword>
<feature type="transmembrane region" description="Helical" evidence="2">
    <location>
        <begin position="65"/>
        <end position="84"/>
    </location>
</feature>
<name>A0ABV3L241_9RHOB</name>